<accession>A0A432GHJ1</accession>
<reference evidence="1 2" key="1">
    <citation type="submission" date="2018-06" db="EMBL/GenBank/DDBJ databases">
        <title>Combined omics and stable isotope probing to characterize newly discovered Mariana Back-Arc vent microbial communities.</title>
        <authorList>
            <person name="Trembath-Reichert E."/>
            <person name="Huber J.A."/>
        </authorList>
    </citation>
    <scope>NUCLEOTIDE SEQUENCE [LARGE SCALE GENOMIC DNA]</scope>
    <source>
        <strain evidence="1">MAG 24</strain>
    </source>
</reference>
<dbReference type="EMBL" id="QNZI01000221">
    <property type="protein sequence ID" value="RTZ83272.1"/>
    <property type="molecule type" value="Genomic_DNA"/>
</dbReference>
<gene>
    <name evidence="1" type="ORF">DSY94_08655</name>
</gene>
<evidence type="ECO:0000313" key="2">
    <source>
        <dbReference type="Proteomes" id="UP000287176"/>
    </source>
</evidence>
<evidence type="ECO:0000313" key="1">
    <source>
        <dbReference type="EMBL" id="RTZ83272.1"/>
    </source>
</evidence>
<dbReference type="Proteomes" id="UP000287176">
    <property type="component" value="Unassembled WGS sequence"/>
</dbReference>
<proteinExistence type="predicted"/>
<protein>
    <submittedName>
        <fullName evidence="1">Uncharacterized protein</fullName>
    </submittedName>
</protein>
<dbReference type="AlphaFoldDB" id="A0A432GHJ1"/>
<name>A0A432GHJ1_9DELT</name>
<sequence length="392" mass="44664">MTSSSVSKPSFDVTCAVPRTGRTLHNFLRKLKSLDVNNEEIDQILKVLAESKRRSTPDLQEALSFLQEISGKAPHCFSISVDRKRKQRPYRLGFLAYEWQIGKTKIRVEGEEPHNGSSLIKLDEVDFTVVGLDELLSMTQHYLGDPTNVTKWGMYNYQLDKPTSIRVAGSAMLTSYNDLLGGEVQDMVGFFLISKKGGSSRSPIDFETLSKHGRHVFVKGRYSGIVMAAYPQLQVEPVEDVEEAVMNGEKGSVGLEIVQSGNTLKSKGLLLHGSPLFLSESLYVVDYDRFQQNKALRKLVETLNPVGYFEDVRLENFSRWYYALEQNLGDSWVQRPPVDELFCKTDDIDSGLRPYRLRTRNWKPDDRYLREEAIALANSSRQKVLKHYKELH</sequence>
<organism evidence="1 2">
    <name type="scientific">SAR324 cluster bacterium</name>
    <dbReference type="NCBI Taxonomy" id="2024889"/>
    <lineage>
        <taxon>Bacteria</taxon>
        <taxon>Deltaproteobacteria</taxon>
        <taxon>SAR324 cluster</taxon>
    </lineage>
</organism>
<comment type="caution">
    <text evidence="1">The sequence shown here is derived from an EMBL/GenBank/DDBJ whole genome shotgun (WGS) entry which is preliminary data.</text>
</comment>